<dbReference type="Proteomes" id="UP000306102">
    <property type="component" value="Unassembled WGS sequence"/>
</dbReference>
<dbReference type="AlphaFoldDB" id="A0A4S4F2Q9"/>
<gene>
    <name evidence="2" type="ORF">TEA_016037</name>
</gene>
<feature type="transmembrane region" description="Helical" evidence="1">
    <location>
        <begin position="120"/>
        <end position="140"/>
    </location>
</feature>
<protein>
    <submittedName>
        <fullName evidence="2">Uncharacterized protein</fullName>
    </submittedName>
</protein>
<reference evidence="2 3" key="1">
    <citation type="journal article" date="2018" name="Proc. Natl. Acad. Sci. U.S.A.">
        <title>Draft genome sequence of Camellia sinensis var. sinensis provides insights into the evolution of the tea genome and tea quality.</title>
        <authorList>
            <person name="Wei C."/>
            <person name="Yang H."/>
            <person name="Wang S."/>
            <person name="Zhao J."/>
            <person name="Liu C."/>
            <person name="Gao L."/>
            <person name="Xia E."/>
            <person name="Lu Y."/>
            <person name="Tai Y."/>
            <person name="She G."/>
            <person name="Sun J."/>
            <person name="Cao H."/>
            <person name="Tong W."/>
            <person name="Gao Q."/>
            <person name="Li Y."/>
            <person name="Deng W."/>
            <person name="Jiang X."/>
            <person name="Wang W."/>
            <person name="Chen Q."/>
            <person name="Zhang S."/>
            <person name="Li H."/>
            <person name="Wu J."/>
            <person name="Wang P."/>
            <person name="Li P."/>
            <person name="Shi C."/>
            <person name="Zheng F."/>
            <person name="Jian J."/>
            <person name="Huang B."/>
            <person name="Shan D."/>
            <person name="Shi M."/>
            <person name="Fang C."/>
            <person name="Yue Y."/>
            <person name="Li F."/>
            <person name="Li D."/>
            <person name="Wei S."/>
            <person name="Han B."/>
            <person name="Jiang C."/>
            <person name="Yin Y."/>
            <person name="Xia T."/>
            <person name="Zhang Z."/>
            <person name="Bennetzen J.L."/>
            <person name="Zhao S."/>
            <person name="Wan X."/>
        </authorList>
    </citation>
    <scope>NUCLEOTIDE SEQUENCE [LARGE SCALE GENOMIC DNA]</scope>
    <source>
        <strain evidence="3">cv. Shuchazao</strain>
        <tissue evidence="2">Leaf</tissue>
    </source>
</reference>
<proteinExistence type="predicted"/>
<dbReference type="EMBL" id="SDRB02000444">
    <property type="protein sequence ID" value="THG23195.1"/>
    <property type="molecule type" value="Genomic_DNA"/>
</dbReference>
<comment type="caution">
    <text evidence="2">The sequence shown here is derived from an EMBL/GenBank/DDBJ whole genome shotgun (WGS) entry which is preliminary data.</text>
</comment>
<keyword evidence="1" id="KW-0472">Membrane</keyword>
<accession>A0A4S4F2Q9</accession>
<dbReference type="Gene3D" id="3.40.50.2000">
    <property type="entry name" value="Glycogen Phosphorylase B"/>
    <property type="match status" value="1"/>
</dbReference>
<feature type="transmembrane region" description="Helical" evidence="1">
    <location>
        <begin position="146"/>
        <end position="167"/>
    </location>
</feature>
<organism evidence="2 3">
    <name type="scientific">Camellia sinensis var. sinensis</name>
    <name type="common">China tea</name>
    <dbReference type="NCBI Taxonomy" id="542762"/>
    <lineage>
        <taxon>Eukaryota</taxon>
        <taxon>Viridiplantae</taxon>
        <taxon>Streptophyta</taxon>
        <taxon>Embryophyta</taxon>
        <taxon>Tracheophyta</taxon>
        <taxon>Spermatophyta</taxon>
        <taxon>Magnoliopsida</taxon>
        <taxon>eudicotyledons</taxon>
        <taxon>Gunneridae</taxon>
        <taxon>Pentapetalae</taxon>
        <taxon>asterids</taxon>
        <taxon>Ericales</taxon>
        <taxon>Theaceae</taxon>
        <taxon>Camellia</taxon>
    </lineage>
</organism>
<sequence>MRTIVRQFQSAFRRQGYTILSGLSRKQNYLGSTCSVYRFSYNAEICRYSYPYMISRALFSDAAKVANGEVSKAGPLVEYERRIEAGDLVYGDNCQRRSDRTEADPNRRSQIGLRRCIRRIGDLAVSVAFIIADGILSFTIDVAKEIGLPMVFPSFAAVLSALVLSGFSSAFPSSFNLENFNSKKMSWMR</sequence>
<keyword evidence="3" id="KW-1185">Reference proteome</keyword>
<evidence type="ECO:0000256" key="1">
    <source>
        <dbReference type="SAM" id="Phobius"/>
    </source>
</evidence>
<evidence type="ECO:0000313" key="2">
    <source>
        <dbReference type="EMBL" id="THG23195.1"/>
    </source>
</evidence>
<name>A0A4S4F2Q9_CAMSN</name>
<keyword evidence="1" id="KW-0812">Transmembrane</keyword>
<evidence type="ECO:0000313" key="3">
    <source>
        <dbReference type="Proteomes" id="UP000306102"/>
    </source>
</evidence>
<keyword evidence="1" id="KW-1133">Transmembrane helix</keyword>